<dbReference type="GO" id="GO:0016757">
    <property type="term" value="F:glycosyltransferase activity"/>
    <property type="evidence" value="ECO:0007669"/>
    <property type="project" value="InterPro"/>
</dbReference>
<feature type="domain" description="Glycosyltransferase subfamily 4-like N-terminal" evidence="2">
    <location>
        <begin position="28"/>
        <end position="198"/>
    </location>
</feature>
<gene>
    <name evidence="3" type="ORF">SAMN05444392_105153</name>
</gene>
<accession>A0A1M4XS39</accession>
<dbReference type="EMBL" id="FQVL01000005">
    <property type="protein sequence ID" value="SHE96377.1"/>
    <property type="molecule type" value="Genomic_DNA"/>
</dbReference>
<dbReference type="CDD" id="cd03798">
    <property type="entry name" value="GT4_WlbH-like"/>
    <property type="match status" value="1"/>
</dbReference>
<dbReference type="RefSeq" id="WP_073154763.1">
    <property type="nucleotide sequence ID" value="NZ_FQVL01000005.1"/>
</dbReference>
<dbReference type="OrthoDB" id="179766at2"/>
<protein>
    <submittedName>
        <fullName evidence="3">Glycosyltransferase involved in cell wall bisynthesis</fullName>
    </submittedName>
</protein>
<proteinExistence type="predicted"/>
<dbReference type="InterPro" id="IPR001296">
    <property type="entry name" value="Glyco_trans_1"/>
</dbReference>
<dbReference type="Gene3D" id="3.40.50.2000">
    <property type="entry name" value="Glycogen Phosphorylase B"/>
    <property type="match status" value="2"/>
</dbReference>
<keyword evidence="3" id="KW-0808">Transferase</keyword>
<dbReference type="Proteomes" id="UP000184476">
    <property type="component" value="Unassembled WGS sequence"/>
</dbReference>
<evidence type="ECO:0000259" key="2">
    <source>
        <dbReference type="Pfam" id="PF13439"/>
    </source>
</evidence>
<feature type="domain" description="Glycosyl transferase family 1" evidence="1">
    <location>
        <begin position="206"/>
        <end position="376"/>
    </location>
</feature>
<dbReference type="AlphaFoldDB" id="A0A1M4XS39"/>
<keyword evidence="4" id="KW-1185">Reference proteome</keyword>
<dbReference type="Pfam" id="PF13439">
    <property type="entry name" value="Glyco_transf_4"/>
    <property type="match status" value="1"/>
</dbReference>
<organism evidence="3 4">
    <name type="scientific">Seinonella peptonophila</name>
    <dbReference type="NCBI Taxonomy" id="112248"/>
    <lineage>
        <taxon>Bacteria</taxon>
        <taxon>Bacillati</taxon>
        <taxon>Bacillota</taxon>
        <taxon>Bacilli</taxon>
        <taxon>Bacillales</taxon>
        <taxon>Thermoactinomycetaceae</taxon>
        <taxon>Seinonella</taxon>
    </lineage>
</organism>
<dbReference type="STRING" id="112248.SAMN05444392_105153"/>
<sequence>MNVSKGWFKLRVLVVSHMYPNLVNPQAGIFVHNQCKALQSIGIEVKVISPTPSFPGYPKWRGYKAMKEVTEYEGISVTYVPTRMFPKGFFFGSYSHFYQQALKPILAQTKADCIHAHTLFPDGHAIVRLANEQSLPVVVTAHGSDVMLYPNRNPRVKLKTIETLEQSDQVITVSHRLEKVARSFAETAKLKTIYNGFSANQFSPGDRQEARKELGLSLDQGNLLFIGNLYPVKGVSDLLQAFRQAASKAPDLQLHLVGDGPLRASLEAETKRLQLEHRVTFHGRQPYEKMVTWMRSADAIVLSSLSEGLPSVLLESMACGIPMIATDVGGIAEILQNGKTGSLVPPQDVTKLAKVIEQWFTTDESLRKQYGEAAYQASYQYTWESNATQMFDVYKEVIAQKK</sequence>
<reference evidence="3 4" key="1">
    <citation type="submission" date="2016-11" db="EMBL/GenBank/DDBJ databases">
        <authorList>
            <person name="Jaros S."/>
            <person name="Januszkiewicz K."/>
            <person name="Wedrychowicz H."/>
        </authorList>
    </citation>
    <scope>NUCLEOTIDE SEQUENCE [LARGE SCALE GENOMIC DNA]</scope>
    <source>
        <strain evidence="3 4">DSM 44666</strain>
    </source>
</reference>
<dbReference type="SUPFAM" id="SSF53756">
    <property type="entry name" value="UDP-Glycosyltransferase/glycogen phosphorylase"/>
    <property type="match status" value="1"/>
</dbReference>
<dbReference type="PANTHER" id="PTHR45947:SF15">
    <property type="entry name" value="TEICHURONIC ACID BIOSYNTHESIS GLYCOSYLTRANSFERASE TUAC-RELATED"/>
    <property type="match status" value="1"/>
</dbReference>
<dbReference type="PANTHER" id="PTHR45947">
    <property type="entry name" value="SULFOQUINOVOSYL TRANSFERASE SQD2"/>
    <property type="match status" value="1"/>
</dbReference>
<evidence type="ECO:0000259" key="1">
    <source>
        <dbReference type="Pfam" id="PF00534"/>
    </source>
</evidence>
<dbReference type="InterPro" id="IPR028098">
    <property type="entry name" value="Glyco_trans_4-like_N"/>
</dbReference>
<dbReference type="Pfam" id="PF00534">
    <property type="entry name" value="Glycos_transf_1"/>
    <property type="match status" value="1"/>
</dbReference>
<evidence type="ECO:0000313" key="4">
    <source>
        <dbReference type="Proteomes" id="UP000184476"/>
    </source>
</evidence>
<name>A0A1M4XS39_9BACL</name>
<dbReference type="InterPro" id="IPR050194">
    <property type="entry name" value="Glycosyltransferase_grp1"/>
</dbReference>
<evidence type="ECO:0000313" key="3">
    <source>
        <dbReference type="EMBL" id="SHE96377.1"/>
    </source>
</evidence>